<comment type="catalytic activity">
    <reaction evidence="2 18 19">
        <text>(6R)-NADPHX = (6S)-NADPHX</text>
        <dbReference type="Rhea" id="RHEA:32227"/>
        <dbReference type="ChEBI" id="CHEBI:64076"/>
        <dbReference type="ChEBI" id="CHEBI:64077"/>
        <dbReference type="EC" id="5.1.99.6"/>
    </reaction>
</comment>
<dbReference type="AlphaFoldDB" id="A0A848H6G5"/>
<dbReference type="CDD" id="cd01171">
    <property type="entry name" value="YXKO-related"/>
    <property type="match status" value="1"/>
</dbReference>
<feature type="domain" description="YjeF C-terminal" evidence="20">
    <location>
        <begin position="217"/>
        <end position="476"/>
    </location>
</feature>
<accession>A0A848H6G5</accession>
<dbReference type="InterPro" id="IPR036652">
    <property type="entry name" value="YjeF_N_dom_sf"/>
</dbReference>
<evidence type="ECO:0000313" key="23">
    <source>
        <dbReference type="Proteomes" id="UP000541185"/>
    </source>
</evidence>
<comment type="caution">
    <text evidence="18">Lacks conserved residue(s) required for the propagation of feature annotation.</text>
</comment>
<dbReference type="InterPro" id="IPR030677">
    <property type="entry name" value="Nnr"/>
</dbReference>
<comment type="function">
    <text evidence="17">Catalyzes the dehydration of the S-form of NAD(P)HX at the expense of ADP, which is converted to AMP. Together with NAD(P)HX epimerase, which catalyzes the epimerization of the S- and R-forms, the enzyme allows the repair of both epimers of NAD(P)HX, a damaged form of NAD(P)H that is a result of enzymatic or heat-dependent hydration.</text>
</comment>
<dbReference type="PANTHER" id="PTHR12592:SF0">
    <property type="entry name" value="ATP-DEPENDENT (S)-NAD(P)H-HYDRATE DEHYDRATASE"/>
    <property type="match status" value="1"/>
</dbReference>
<dbReference type="EC" id="5.1.99.6" evidence="19"/>
<comment type="subunit">
    <text evidence="17">Homotetramer.</text>
</comment>
<dbReference type="GO" id="GO:0052856">
    <property type="term" value="F:NAD(P)HX epimerase activity"/>
    <property type="evidence" value="ECO:0007669"/>
    <property type="project" value="UniProtKB-UniRule"/>
</dbReference>
<comment type="similarity">
    <text evidence="17">Belongs to the NnrD/CARKD family.</text>
</comment>
<dbReference type="Proteomes" id="UP000541185">
    <property type="component" value="Unassembled WGS sequence"/>
</dbReference>
<dbReference type="Gene3D" id="3.40.1190.20">
    <property type="match status" value="1"/>
</dbReference>
<evidence type="ECO:0000256" key="14">
    <source>
        <dbReference type="ARBA" id="ARBA00025153"/>
    </source>
</evidence>
<comment type="cofactor">
    <cofactor evidence="17">
        <name>Mg(2+)</name>
        <dbReference type="ChEBI" id="CHEBI:18420"/>
    </cofactor>
</comment>
<comment type="catalytic activity">
    <reaction evidence="16 17 19">
        <text>(6S)-NADPHX + ADP = AMP + phosphate + NADPH + H(+)</text>
        <dbReference type="Rhea" id="RHEA:32235"/>
        <dbReference type="ChEBI" id="CHEBI:15378"/>
        <dbReference type="ChEBI" id="CHEBI:43474"/>
        <dbReference type="ChEBI" id="CHEBI:57783"/>
        <dbReference type="ChEBI" id="CHEBI:64076"/>
        <dbReference type="ChEBI" id="CHEBI:456215"/>
        <dbReference type="ChEBI" id="CHEBI:456216"/>
        <dbReference type="EC" id="4.2.1.136"/>
    </reaction>
</comment>
<reference evidence="22 23" key="1">
    <citation type="submission" date="2020-04" db="EMBL/GenBank/DDBJ databases">
        <title>Ramlibacter sp. G-1-2-2 isolated from soil.</title>
        <authorList>
            <person name="Dahal R.H."/>
        </authorList>
    </citation>
    <scope>NUCLEOTIDE SEQUENCE [LARGE SCALE GENOMIC DNA]</scope>
    <source>
        <strain evidence="22 23">G-1-2-2</strain>
    </source>
</reference>
<keyword evidence="13" id="KW-0511">Multifunctional enzyme</keyword>
<evidence type="ECO:0000256" key="8">
    <source>
        <dbReference type="ARBA" id="ARBA00022857"/>
    </source>
</evidence>
<keyword evidence="5 18" id="KW-0479">Metal-binding</keyword>
<dbReference type="InterPro" id="IPR004443">
    <property type="entry name" value="YjeF_N_dom"/>
</dbReference>
<keyword evidence="11 18" id="KW-0413">Isomerase</keyword>
<comment type="similarity">
    <text evidence="3 19">In the N-terminal section; belongs to the NnrE/AIBP family.</text>
</comment>
<proteinExistence type="inferred from homology"/>
<dbReference type="InterPro" id="IPR000631">
    <property type="entry name" value="CARKD"/>
</dbReference>
<feature type="binding site" evidence="18">
    <location>
        <begin position="129"/>
        <end position="135"/>
    </location>
    <ligand>
        <name>(6S)-NADPHX</name>
        <dbReference type="ChEBI" id="CHEBI:64076"/>
    </ligand>
</feature>
<feature type="binding site" evidence="17">
    <location>
        <position position="428"/>
    </location>
    <ligand>
        <name>(6S)-NADPHX</name>
        <dbReference type="ChEBI" id="CHEBI:64076"/>
    </ligand>
</feature>
<dbReference type="GO" id="GO:0052855">
    <property type="term" value="F:ADP-dependent NAD(P)H-hydrate dehydratase activity"/>
    <property type="evidence" value="ECO:0007669"/>
    <property type="project" value="UniProtKB-UniRule"/>
</dbReference>
<evidence type="ECO:0000256" key="9">
    <source>
        <dbReference type="ARBA" id="ARBA00022958"/>
    </source>
</evidence>
<evidence type="ECO:0000256" key="15">
    <source>
        <dbReference type="ARBA" id="ARBA00048238"/>
    </source>
</evidence>
<evidence type="ECO:0000256" key="7">
    <source>
        <dbReference type="ARBA" id="ARBA00022840"/>
    </source>
</evidence>
<comment type="cofactor">
    <cofactor evidence="18 19">
        <name>K(+)</name>
        <dbReference type="ChEBI" id="CHEBI:29103"/>
    </cofactor>
    <text evidence="18 19">Binds 1 potassium ion per subunit.</text>
</comment>
<keyword evidence="7 17" id="KW-0067">ATP-binding</keyword>
<sequence>MQRVLPDRPWPLHDLAAIRRIEQRAAAALPPHTLMQRAGLAVARLALALAPHARTVWVACGPGNNGGDGFEAALHLKAWGKEPVITWLGDEARAPADARASLQRARAAGVRFASEPPPQWDFALDALLGIGAARAPEGALAPHIAYLNTNSSRVLAVDVPSALDANKGTSLHGARAAHTLSLLALKPGLFTAQGRDAAGRVWFDDIGVATDGEAPCALLSGPPPERTRPHASHKGSYGDVAVIGGAPGMAGAALLAGRAALHHGAGRVLVGLLDERMPALDADQPDLMLRSWDSLALEGMSVACGCGGGDAVRAALPRVLSAAKALVLDADALNAVATDPQLQELLAARGRRGAATVLTPHPLEAARLLGADAAGVQADRLAAARTLAERFHAVTLLKGSGTVIASPGGDLRINPTGNARLAIAGTGDVQAGWVAARLAAGEAPMDAASAAAWLHGNAADQWPADRPLTANALAAW</sequence>
<comment type="function">
    <text evidence="18">Catalyzes the epimerization of the S- and R-forms of NAD(P)HX, a damaged form of NAD(P)H that is a result of enzymatic or heat-dependent hydration. This is a prerequisite for the S-specific NAD(P)H-hydrate dehydratase to allow the repair of both epimers of NAD(P)HX.</text>
</comment>
<comment type="catalytic activity">
    <reaction evidence="15 17 19">
        <text>(6S)-NADHX + ADP = AMP + phosphate + NADH + H(+)</text>
        <dbReference type="Rhea" id="RHEA:32223"/>
        <dbReference type="ChEBI" id="CHEBI:15378"/>
        <dbReference type="ChEBI" id="CHEBI:43474"/>
        <dbReference type="ChEBI" id="CHEBI:57945"/>
        <dbReference type="ChEBI" id="CHEBI:64074"/>
        <dbReference type="ChEBI" id="CHEBI:456215"/>
        <dbReference type="ChEBI" id="CHEBI:456216"/>
        <dbReference type="EC" id="4.2.1.136"/>
    </reaction>
</comment>
<evidence type="ECO:0000256" key="18">
    <source>
        <dbReference type="HAMAP-Rule" id="MF_01966"/>
    </source>
</evidence>
<dbReference type="HAMAP" id="MF_01965">
    <property type="entry name" value="NADHX_dehydratase"/>
    <property type="match status" value="1"/>
</dbReference>
<keyword evidence="10 17" id="KW-0520">NAD</keyword>
<evidence type="ECO:0000256" key="2">
    <source>
        <dbReference type="ARBA" id="ARBA00000909"/>
    </source>
</evidence>
<keyword evidence="23" id="KW-1185">Reference proteome</keyword>
<dbReference type="PIRSF" id="PIRSF017184">
    <property type="entry name" value="Nnr"/>
    <property type="match status" value="1"/>
</dbReference>
<organism evidence="22 23">
    <name type="scientific">Ramlibacter agri</name>
    <dbReference type="NCBI Taxonomy" id="2728837"/>
    <lineage>
        <taxon>Bacteria</taxon>
        <taxon>Pseudomonadati</taxon>
        <taxon>Pseudomonadota</taxon>
        <taxon>Betaproteobacteria</taxon>
        <taxon>Burkholderiales</taxon>
        <taxon>Comamonadaceae</taxon>
        <taxon>Ramlibacter</taxon>
    </lineage>
</organism>
<evidence type="ECO:0000259" key="21">
    <source>
        <dbReference type="PROSITE" id="PS51385"/>
    </source>
</evidence>
<evidence type="ECO:0000256" key="4">
    <source>
        <dbReference type="ARBA" id="ARBA00009524"/>
    </source>
</evidence>
<evidence type="ECO:0000256" key="10">
    <source>
        <dbReference type="ARBA" id="ARBA00023027"/>
    </source>
</evidence>
<evidence type="ECO:0000259" key="20">
    <source>
        <dbReference type="PROSITE" id="PS51383"/>
    </source>
</evidence>
<feature type="binding site" evidence="18">
    <location>
        <begin position="64"/>
        <end position="68"/>
    </location>
    <ligand>
        <name>(6S)-NADPHX</name>
        <dbReference type="ChEBI" id="CHEBI:64076"/>
    </ligand>
</feature>
<feature type="binding site" evidence="18">
    <location>
        <position position="65"/>
    </location>
    <ligand>
        <name>K(+)</name>
        <dbReference type="ChEBI" id="CHEBI:29103"/>
    </ligand>
</feature>
<feature type="binding site" evidence="17">
    <location>
        <position position="252"/>
    </location>
    <ligand>
        <name>(6S)-NADPHX</name>
        <dbReference type="ChEBI" id="CHEBI:64076"/>
    </ligand>
</feature>
<dbReference type="InterPro" id="IPR029056">
    <property type="entry name" value="Ribokinase-like"/>
</dbReference>
<feature type="binding site" evidence="17">
    <location>
        <position position="427"/>
    </location>
    <ligand>
        <name>AMP</name>
        <dbReference type="ChEBI" id="CHEBI:456215"/>
    </ligand>
</feature>
<dbReference type="GO" id="GO:0110051">
    <property type="term" value="P:metabolite repair"/>
    <property type="evidence" value="ECO:0007669"/>
    <property type="project" value="TreeGrafter"/>
</dbReference>
<feature type="binding site" evidence="17">
    <location>
        <position position="361"/>
    </location>
    <ligand>
        <name>(6S)-NADPHX</name>
        <dbReference type="ChEBI" id="CHEBI:64076"/>
    </ligand>
</feature>
<evidence type="ECO:0000256" key="19">
    <source>
        <dbReference type="PIRNR" id="PIRNR017184"/>
    </source>
</evidence>
<gene>
    <name evidence="18" type="primary">nnrE</name>
    <name evidence="17" type="synonym">nnrD</name>
    <name evidence="22" type="ORF">HHL11_16945</name>
</gene>
<comment type="catalytic activity">
    <reaction evidence="1 18 19">
        <text>(6R)-NADHX = (6S)-NADHX</text>
        <dbReference type="Rhea" id="RHEA:32215"/>
        <dbReference type="ChEBI" id="CHEBI:64074"/>
        <dbReference type="ChEBI" id="CHEBI:64075"/>
        <dbReference type="EC" id="5.1.99.6"/>
    </reaction>
</comment>
<evidence type="ECO:0000256" key="1">
    <source>
        <dbReference type="ARBA" id="ARBA00000013"/>
    </source>
</evidence>
<comment type="similarity">
    <text evidence="18">Belongs to the NnrE/AIBP family.</text>
</comment>
<dbReference type="SUPFAM" id="SSF53613">
    <property type="entry name" value="Ribokinase-like"/>
    <property type="match status" value="1"/>
</dbReference>
<dbReference type="RefSeq" id="WP_169419511.1">
    <property type="nucleotide sequence ID" value="NZ_JABBFX010000001.1"/>
</dbReference>
<keyword evidence="9 18" id="KW-0630">Potassium</keyword>
<name>A0A848H6G5_9BURK</name>
<feature type="binding site" evidence="17">
    <location>
        <begin position="398"/>
        <end position="402"/>
    </location>
    <ligand>
        <name>AMP</name>
        <dbReference type="ChEBI" id="CHEBI:456215"/>
    </ligand>
</feature>
<evidence type="ECO:0000256" key="16">
    <source>
        <dbReference type="ARBA" id="ARBA00049209"/>
    </source>
</evidence>
<dbReference type="EMBL" id="JABBFX010000001">
    <property type="protein sequence ID" value="NML45442.1"/>
    <property type="molecule type" value="Genomic_DNA"/>
</dbReference>
<dbReference type="NCBIfam" id="TIGR00196">
    <property type="entry name" value="yjeF_cterm"/>
    <property type="match status" value="1"/>
</dbReference>
<keyword evidence="8 17" id="KW-0521">NADP</keyword>
<feature type="domain" description="YjeF N-terminal" evidence="21">
    <location>
        <begin position="18"/>
        <end position="214"/>
    </location>
</feature>
<dbReference type="PROSITE" id="PS51383">
    <property type="entry name" value="YJEF_C_3"/>
    <property type="match status" value="1"/>
</dbReference>
<dbReference type="SUPFAM" id="SSF64153">
    <property type="entry name" value="YjeF N-terminal domain-like"/>
    <property type="match status" value="1"/>
</dbReference>
<comment type="similarity">
    <text evidence="4 19">In the C-terminal section; belongs to the NnrD/CARKD family.</text>
</comment>
<dbReference type="Gene3D" id="3.40.50.10260">
    <property type="entry name" value="YjeF N-terminal domain"/>
    <property type="match status" value="1"/>
</dbReference>
<evidence type="ECO:0000256" key="13">
    <source>
        <dbReference type="ARBA" id="ARBA00023268"/>
    </source>
</evidence>
<dbReference type="EC" id="4.2.1.136" evidence="19"/>
<dbReference type="GO" id="GO:0046496">
    <property type="term" value="P:nicotinamide nucleotide metabolic process"/>
    <property type="evidence" value="ECO:0007669"/>
    <property type="project" value="UniProtKB-UniRule"/>
</dbReference>
<evidence type="ECO:0000256" key="6">
    <source>
        <dbReference type="ARBA" id="ARBA00022741"/>
    </source>
</evidence>
<dbReference type="PANTHER" id="PTHR12592">
    <property type="entry name" value="ATP-DEPENDENT (S)-NAD(P)H-HYDRATE DEHYDRATASE FAMILY MEMBER"/>
    <property type="match status" value="1"/>
</dbReference>
<dbReference type="PROSITE" id="PS51385">
    <property type="entry name" value="YJEF_N"/>
    <property type="match status" value="1"/>
</dbReference>
<feature type="binding site" evidence="18">
    <location>
        <position position="125"/>
    </location>
    <ligand>
        <name>K(+)</name>
        <dbReference type="ChEBI" id="CHEBI:29103"/>
    </ligand>
</feature>
<comment type="caution">
    <text evidence="22">The sequence shown here is derived from an EMBL/GenBank/DDBJ whole genome shotgun (WGS) entry which is preliminary data.</text>
</comment>
<feature type="binding site" evidence="18">
    <location>
        <position position="161"/>
    </location>
    <ligand>
        <name>K(+)</name>
        <dbReference type="ChEBI" id="CHEBI:29103"/>
    </ligand>
</feature>
<evidence type="ECO:0000313" key="22">
    <source>
        <dbReference type="EMBL" id="NML45442.1"/>
    </source>
</evidence>
<evidence type="ECO:0000256" key="12">
    <source>
        <dbReference type="ARBA" id="ARBA00023239"/>
    </source>
</evidence>
<evidence type="ECO:0000256" key="11">
    <source>
        <dbReference type="ARBA" id="ARBA00023235"/>
    </source>
</evidence>
<keyword evidence="12 17" id="KW-0456">Lyase</keyword>
<evidence type="ECO:0000256" key="3">
    <source>
        <dbReference type="ARBA" id="ARBA00006001"/>
    </source>
</evidence>
<keyword evidence="6 17" id="KW-0547">Nucleotide-binding</keyword>
<feature type="binding site" evidence="17">
    <location>
        <position position="305"/>
    </location>
    <ligand>
        <name>(6S)-NADPHX</name>
        <dbReference type="ChEBI" id="CHEBI:64076"/>
    </ligand>
</feature>
<dbReference type="NCBIfam" id="TIGR00197">
    <property type="entry name" value="yjeF_nterm"/>
    <property type="match status" value="1"/>
</dbReference>
<dbReference type="HAMAP" id="MF_01966">
    <property type="entry name" value="NADHX_epimerase"/>
    <property type="match status" value="1"/>
</dbReference>
<feature type="binding site" evidence="18">
    <location>
        <position position="158"/>
    </location>
    <ligand>
        <name>(6S)-NADPHX</name>
        <dbReference type="ChEBI" id="CHEBI:64076"/>
    </ligand>
</feature>
<comment type="function">
    <text evidence="14 19">Bifunctional enzyme that catalyzes the epimerization of the S- and R-forms of NAD(P)HX and the dehydration of the S-form of NAD(P)HX at the expense of ADP, which is converted to AMP. This allows the repair of both epimers of NAD(P)HX, a damaged form of NAD(P)H that is a result of enzymatic or heat-dependent hydration.</text>
</comment>
<dbReference type="GO" id="GO:0046872">
    <property type="term" value="F:metal ion binding"/>
    <property type="evidence" value="ECO:0007669"/>
    <property type="project" value="UniProtKB-UniRule"/>
</dbReference>
<dbReference type="Pfam" id="PF01256">
    <property type="entry name" value="Carb_kinase"/>
    <property type="match status" value="1"/>
</dbReference>
<protein>
    <recommendedName>
        <fullName evidence="19">Bifunctional NAD(P)H-hydrate repair enzyme</fullName>
    </recommendedName>
    <alternativeName>
        <fullName evidence="19">Nicotinamide nucleotide repair protein</fullName>
    </alternativeName>
    <domain>
        <recommendedName>
            <fullName evidence="19">ADP-dependent (S)-NAD(P)H-hydrate dehydratase</fullName>
            <ecNumber evidence="19">4.2.1.136</ecNumber>
        </recommendedName>
        <alternativeName>
            <fullName evidence="19">ADP-dependent NAD(P)HX dehydratase</fullName>
        </alternativeName>
    </domain>
    <domain>
        <recommendedName>
            <fullName evidence="19">NAD(P)H-hydrate epimerase</fullName>
            <ecNumber evidence="19">5.1.99.6</ecNumber>
        </recommendedName>
    </domain>
</protein>
<dbReference type="Pfam" id="PF03853">
    <property type="entry name" value="YjeF_N"/>
    <property type="match status" value="1"/>
</dbReference>
<evidence type="ECO:0000256" key="5">
    <source>
        <dbReference type="ARBA" id="ARBA00022723"/>
    </source>
</evidence>
<dbReference type="GO" id="GO:0005524">
    <property type="term" value="F:ATP binding"/>
    <property type="evidence" value="ECO:0007669"/>
    <property type="project" value="UniProtKB-UniRule"/>
</dbReference>
<evidence type="ECO:0000256" key="17">
    <source>
        <dbReference type="HAMAP-Rule" id="MF_01965"/>
    </source>
</evidence>